<comment type="caution">
    <text evidence="1">The sequence shown here is derived from an EMBL/GenBank/DDBJ whole genome shotgun (WGS) entry which is preliminary data.</text>
</comment>
<protein>
    <submittedName>
        <fullName evidence="1">Uncharacterized protein</fullName>
    </submittedName>
</protein>
<evidence type="ECO:0000313" key="2">
    <source>
        <dbReference type="Proteomes" id="UP001064048"/>
    </source>
</evidence>
<gene>
    <name evidence="1" type="ORF">MSG28_000761</name>
</gene>
<dbReference type="EMBL" id="CM046131">
    <property type="protein sequence ID" value="KAI8430521.1"/>
    <property type="molecule type" value="Genomic_DNA"/>
</dbReference>
<dbReference type="Proteomes" id="UP001064048">
    <property type="component" value="Chromosome Z"/>
</dbReference>
<evidence type="ECO:0000313" key="1">
    <source>
        <dbReference type="EMBL" id="KAI8430521.1"/>
    </source>
</evidence>
<organism evidence="1 2">
    <name type="scientific">Choristoneura fumiferana</name>
    <name type="common">Spruce budworm moth</name>
    <name type="synonym">Archips fumiferana</name>
    <dbReference type="NCBI Taxonomy" id="7141"/>
    <lineage>
        <taxon>Eukaryota</taxon>
        <taxon>Metazoa</taxon>
        <taxon>Ecdysozoa</taxon>
        <taxon>Arthropoda</taxon>
        <taxon>Hexapoda</taxon>
        <taxon>Insecta</taxon>
        <taxon>Pterygota</taxon>
        <taxon>Neoptera</taxon>
        <taxon>Endopterygota</taxon>
        <taxon>Lepidoptera</taxon>
        <taxon>Glossata</taxon>
        <taxon>Ditrysia</taxon>
        <taxon>Tortricoidea</taxon>
        <taxon>Tortricidae</taxon>
        <taxon>Tortricinae</taxon>
        <taxon>Choristoneura</taxon>
    </lineage>
</organism>
<reference evidence="1 2" key="1">
    <citation type="journal article" date="2022" name="Genome Biol. Evol.">
        <title>The Spruce Budworm Genome: Reconstructing the Evolutionary History of Antifreeze Proteins.</title>
        <authorList>
            <person name="Beliveau C."/>
            <person name="Gagne P."/>
            <person name="Picq S."/>
            <person name="Vernygora O."/>
            <person name="Keeling C.I."/>
            <person name="Pinkney K."/>
            <person name="Doucet D."/>
            <person name="Wen F."/>
            <person name="Johnston J.S."/>
            <person name="Maaroufi H."/>
            <person name="Boyle B."/>
            <person name="Laroche J."/>
            <person name="Dewar K."/>
            <person name="Juretic N."/>
            <person name="Blackburn G."/>
            <person name="Nisole A."/>
            <person name="Brunet B."/>
            <person name="Brandao M."/>
            <person name="Lumley L."/>
            <person name="Duan J."/>
            <person name="Quan G."/>
            <person name="Lucarotti C.J."/>
            <person name="Roe A.D."/>
            <person name="Sperling F.A.H."/>
            <person name="Levesque R.C."/>
            <person name="Cusson M."/>
        </authorList>
    </citation>
    <scope>NUCLEOTIDE SEQUENCE [LARGE SCALE GENOMIC DNA]</scope>
    <source>
        <strain evidence="1">Glfc:IPQL:Cfum</strain>
    </source>
</reference>
<keyword evidence="2" id="KW-1185">Reference proteome</keyword>
<accession>A0ACC0K2A2</accession>
<sequence length="352" mass="38644">MSVRVHEQNSNAIPLKTGVRYVDVISLKLFTAAFEDAFKLLEWKGLGISSANTSLTFGLPTISWLWQSRWKNSVRYSKTSIECHEQVSTPILVENSVLEVVDAYVYIGKTVKLVWYSETYLLSNVEEVTLQYCLAYTRYWTPSRCAKILIDKDVQDLPADLFIFVKGAGCRWWVPAWWCAATPPRARAGAPPAATTTSPCSCRRPCDPPNLTTTLTLHPPPHPYPLTSHFSSPIQKSSIQPRIAALSISIAPLAHSGMADVMSSCKDRCVCRLASHKLCCIHNISDVLSRRVGRRRRGGRAGAGLPAASGETAQAGVKSCLSALLTSLRTRTRRVAARSGRAAAARPEGMEA</sequence>
<name>A0ACC0K2A2_CHOFU</name>
<proteinExistence type="predicted"/>